<organism evidence="3 4">
    <name type="scientific">Legionella santicrucis</name>
    <dbReference type="NCBI Taxonomy" id="45074"/>
    <lineage>
        <taxon>Bacteria</taxon>
        <taxon>Pseudomonadati</taxon>
        <taxon>Pseudomonadota</taxon>
        <taxon>Gammaproteobacteria</taxon>
        <taxon>Legionellales</taxon>
        <taxon>Legionellaceae</taxon>
        <taxon>Legionella</taxon>
    </lineage>
</organism>
<dbReference type="RefSeq" id="WP_237762089.1">
    <property type="nucleotide sequence ID" value="NZ_CAAAIH010000056.1"/>
</dbReference>
<dbReference type="Proteomes" id="UP000054703">
    <property type="component" value="Unassembled WGS sequence"/>
</dbReference>
<dbReference type="SUPFAM" id="SSF56112">
    <property type="entry name" value="Protein kinase-like (PK-like)"/>
    <property type="match status" value="1"/>
</dbReference>
<evidence type="ECO:0000259" key="2">
    <source>
        <dbReference type="PROSITE" id="PS50011"/>
    </source>
</evidence>
<sequence length="607" mass="70384">MVHYLSFVSPLNSIGNSDRSLVDFINHANEDIQNINQLIQVYNEARSEEASIDALKQVLRYKQFIENKYSDKFVSMCPEFSIEIHTKLFSKLKAEFAKYNIFSLYGMFDTSTPTKNEFAKILADMEPEKVNRLIDMLARGEFFDINKLRTLYAPLENPKFDHFIKNTDISFLGGANSKNFKLVPQNGNPPYVLKIENRMGIPKQPIINLMRDSSVKGTLIQEEVTRTGTLSISRYRETRTLSVIPFYSHGNLIIHSKKHGSDDKMRIKSALHMYQQMLSILIRLGQEGYVFPDMKNTNWLVGENGELAISDNKSFIPCIDGTITKKMANSLLRTSYLSPPEILTLLIQPQKNYISADKMHAHMLGKNLYQYVTGCGEEKLYEITDASQYDFIYPIFQTNEGTELKKLIEKLVQDEPETRPSLKEIEIHLYRIESLIQQKEEILKLINKLKTENTRLLNQIERCSFGDNDEYMEHFVNEKMELINTSINPEELEKLKISLETILKDQQATDFVKSILHNFRIKTNCMNKMKSKAHKIELKICRTPVEDRGNIMNKDSQLGHEVHLFIASRSHCSFFRPLKKFVGSEIKEKKVTHSYETHFLTLKLNRE</sequence>
<keyword evidence="3" id="KW-0723">Serine/threonine-protein kinase</keyword>
<accession>A0A0W0YWJ2</accession>
<dbReference type="GO" id="GO:0004674">
    <property type="term" value="F:protein serine/threonine kinase activity"/>
    <property type="evidence" value="ECO:0007669"/>
    <property type="project" value="UniProtKB-KW"/>
</dbReference>
<keyword evidence="1" id="KW-0175">Coiled coil</keyword>
<dbReference type="InterPro" id="IPR011009">
    <property type="entry name" value="Kinase-like_dom_sf"/>
</dbReference>
<dbReference type="InterPro" id="IPR000719">
    <property type="entry name" value="Prot_kinase_dom"/>
</dbReference>
<name>A0A0W0YWJ2_9GAMM</name>
<feature type="domain" description="Protein kinase" evidence="2">
    <location>
        <begin position="131"/>
        <end position="431"/>
    </location>
</feature>
<dbReference type="GO" id="GO:0005524">
    <property type="term" value="F:ATP binding"/>
    <property type="evidence" value="ECO:0007669"/>
    <property type="project" value="InterPro"/>
</dbReference>
<comment type="caution">
    <text evidence="3">The sequence shown here is derived from an EMBL/GenBank/DDBJ whole genome shotgun (WGS) entry which is preliminary data.</text>
</comment>
<dbReference type="Gene3D" id="1.10.510.10">
    <property type="entry name" value="Transferase(Phosphotransferase) domain 1"/>
    <property type="match status" value="1"/>
</dbReference>
<feature type="coiled-coil region" evidence="1">
    <location>
        <begin position="432"/>
        <end position="459"/>
    </location>
</feature>
<dbReference type="AlphaFoldDB" id="A0A0W0YWJ2"/>
<keyword evidence="3" id="KW-0418">Kinase</keyword>
<keyword evidence="3" id="KW-0808">Transferase</keyword>
<gene>
    <name evidence="3" type="ORF">Lsan_1904</name>
</gene>
<evidence type="ECO:0000313" key="3">
    <source>
        <dbReference type="EMBL" id="KTD61006.1"/>
    </source>
</evidence>
<dbReference type="STRING" id="45074.Lsan_1904"/>
<reference evidence="3 4" key="1">
    <citation type="submission" date="2015-11" db="EMBL/GenBank/DDBJ databases">
        <title>Genomic analysis of 38 Legionella species identifies large and diverse effector repertoires.</title>
        <authorList>
            <person name="Burstein D."/>
            <person name="Amaro F."/>
            <person name="Zusman T."/>
            <person name="Lifshitz Z."/>
            <person name="Cohen O."/>
            <person name="Gilbert J.A."/>
            <person name="Pupko T."/>
            <person name="Shuman H.A."/>
            <person name="Segal G."/>
        </authorList>
    </citation>
    <scope>NUCLEOTIDE SEQUENCE [LARGE SCALE GENOMIC DNA]</scope>
    <source>
        <strain evidence="3 4">SC-63-C7</strain>
    </source>
</reference>
<evidence type="ECO:0000313" key="4">
    <source>
        <dbReference type="Proteomes" id="UP000054703"/>
    </source>
</evidence>
<dbReference type="PROSITE" id="PS50011">
    <property type="entry name" value="PROTEIN_KINASE_DOM"/>
    <property type="match status" value="1"/>
</dbReference>
<dbReference type="EMBL" id="LNYU01000044">
    <property type="protein sequence ID" value="KTD61006.1"/>
    <property type="molecule type" value="Genomic_DNA"/>
</dbReference>
<keyword evidence="4" id="KW-1185">Reference proteome</keyword>
<protein>
    <submittedName>
        <fullName evidence="3">Serine/threonine protein kinase</fullName>
    </submittedName>
</protein>
<dbReference type="PATRIC" id="fig|45074.5.peg.2031"/>
<proteinExistence type="predicted"/>
<evidence type="ECO:0000256" key="1">
    <source>
        <dbReference type="SAM" id="Coils"/>
    </source>
</evidence>